<dbReference type="AlphaFoldDB" id="A0A918U1M4"/>
<protein>
    <submittedName>
        <fullName evidence="3">Thioesterase</fullName>
    </submittedName>
</protein>
<proteinExistence type="inferred from homology"/>
<dbReference type="EMBL" id="BMVU01000017">
    <property type="protein sequence ID" value="GGX80125.1"/>
    <property type="molecule type" value="Genomic_DNA"/>
</dbReference>
<dbReference type="InterPro" id="IPR012223">
    <property type="entry name" value="TEII"/>
</dbReference>
<accession>A0A918U1M4</accession>
<name>A0A918U1M4_9ACTN</name>
<comment type="similarity">
    <text evidence="1">Belongs to the thioesterase family.</text>
</comment>
<dbReference type="GO" id="GO:0008610">
    <property type="term" value="P:lipid biosynthetic process"/>
    <property type="evidence" value="ECO:0007669"/>
    <property type="project" value="TreeGrafter"/>
</dbReference>
<dbReference type="Pfam" id="PF00975">
    <property type="entry name" value="Thioesterase"/>
    <property type="match status" value="1"/>
</dbReference>
<evidence type="ECO:0000256" key="1">
    <source>
        <dbReference type="ARBA" id="ARBA00007169"/>
    </source>
</evidence>
<evidence type="ECO:0000313" key="3">
    <source>
        <dbReference type="EMBL" id="GGX80125.1"/>
    </source>
</evidence>
<keyword evidence="4" id="KW-1185">Reference proteome</keyword>
<feature type="domain" description="Thioesterase" evidence="2">
    <location>
        <begin position="18"/>
        <end position="231"/>
    </location>
</feature>
<reference evidence="3" key="1">
    <citation type="journal article" date="2014" name="Int. J. Syst. Evol. Microbiol.">
        <title>Complete genome sequence of Corynebacterium casei LMG S-19264T (=DSM 44701T), isolated from a smear-ripened cheese.</title>
        <authorList>
            <consortium name="US DOE Joint Genome Institute (JGI-PGF)"/>
            <person name="Walter F."/>
            <person name="Albersmeier A."/>
            <person name="Kalinowski J."/>
            <person name="Ruckert C."/>
        </authorList>
    </citation>
    <scope>NUCLEOTIDE SEQUENCE</scope>
    <source>
        <strain evidence="3">JCM 4790</strain>
    </source>
</reference>
<comment type="caution">
    <text evidence="3">The sequence shown here is derived from an EMBL/GenBank/DDBJ whole genome shotgun (WGS) entry which is preliminary data.</text>
</comment>
<dbReference type="InterPro" id="IPR029058">
    <property type="entry name" value="AB_hydrolase_fold"/>
</dbReference>
<evidence type="ECO:0000259" key="2">
    <source>
        <dbReference type="Pfam" id="PF00975"/>
    </source>
</evidence>
<dbReference type="PANTHER" id="PTHR11487">
    <property type="entry name" value="THIOESTERASE"/>
    <property type="match status" value="1"/>
</dbReference>
<dbReference type="Gene3D" id="3.40.50.1820">
    <property type="entry name" value="alpha/beta hydrolase"/>
    <property type="match status" value="1"/>
</dbReference>
<gene>
    <name evidence="3" type="ORF">GCM10010358_38080</name>
</gene>
<dbReference type="PANTHER" id="PTHR11487:SF0">
    <property type="entry name" value="S-ACYL FATTY ACID SYNTHASE THIOESTERASE, MEDIUM CHAIN"/>
    <property type="match status" value="1"/>
</dbReference>
<sequence length="248" mass="27958">MTRWAVRRHRRPEAAVSLYCFPHAGGSPGEYVRWSDDLPGVQVWGMHLPGRTTRLAEPPFTRIGPLVDALVSEVSFDGPFVFLGHSLGALVAFETARELRRRGMAQPDRLIVSSCPAPPLRPVRSPLSTLPDDELCAEVERRWGESLDHVRDDPALRAHTLACYRADFALLESYCHTPGHPLDLPVTVLAGEREPWTDRAGDWAAHTSVPMEEPRLLPGGHFYFRERRQEALRAVWEITTKGGRWWTA</sequence>
<evidence type="ECO:0000313" key="4">
    <source>
        <dbReference type="Proteomes" id="UP000619244"/>
    </source>
</evidence>
<reference evidence="3" key="2">
    <citation type="submission" date="2020-09" db="EMBL/GenBank/DDBJ databases">
        <authorList>
            <person name="Sun Q."/>
            <person name="Ohkuma M."/>
        </authorList>
    </citation>
    <scope>NUCLEOTIDE SEQUENCE</scope>
    <source>
        <strain evidence="3">JCM 4790</strain>
    </source>
</reference>
<dbReference type="SUPFAM" id="SSF53474">
    <property type="entry name" value="alpha/beta-Hydrolases"/>
    <property type="match status" value="1"/>
</dbReference>
<dbReference type="Proteomes" id="UP000619244">
    <property type="component" value="Unassembled WGS sequence"/>
</dbReference>
<organism evidence="3 4">
    <name type="scientific">Streptomyces minutiscleroticus</name>
    <dbReference type="NCBI Taxonomy" id="68238"/>
    <lineage>
        <taxon>Bacteria</taxon>
        <taxon>Bacillati</taxon>
        <taxon>Actinomycetota</taxon>
        <taxon>Actinomycetes</taxon>
        <taxon>Kitasatosporales</taxon>
        <taxon>Streptomycetaceae</taxon>
        <taxon>Streptomyces</taxon>
    </lineage>
</organism>
<dbReference type="InterPro" id="IPR001031">
    <property type="entry name" value="Thioesterase"/>
</dbReference>